<proteinExistence type="predicted"/>
<feature type="domain" description="PP2A regulatory subunit B'' EF-hand" evidence="9">
    <location>
        <begin position="139"/>
        <end position="214"/>
    </location>
</feature>
<evidence type="ECO:0000256" key="1">
    <source>
        <dbReference type="ARBA" id="ARBA00004123"/>
    </source>
</evidence>
<dbReference type="GO" id="GO:0005737">
    <property type="term" value="C:cytoplasm"/>
    <property type="evidence" value="ECO:0007669"/>
    <property type="project" value="UniProtKB-SubCell"/>
</dbReference>
<keyword evidence="4" id="KW-0963">Cytoplasm</keyword>
<dbReference type="GO" id="GO:0005813">
    <property type="term" value="C:centrosome"/>
    <property type="evidence" value="ECO:0007669"/>
    <property type="project" value="TreeGrafter"/>
</dbReference>
<dbReference type="InterPro" id="IPR011992">
    <property type="entry name" value="EF-hand-dom_pair"/>
</dbReference>
<dbReference type="SUPFAM" id="SSF47473">
    <property type="entry name" value="EF-hand"/>
    <property type="match status" value="2"/>
</dbReference>
<dbReference type="Gene3D" id="1.10.238.10">
    <property type="entry name" value="EF-hand"/>
    <property type="match status" value="1"/>
</dbReference>
<dbReference type="GO" id="GO:0000226">
    <property type="term" value="P:microtubule cytoskeleton organization"/>
    <property type="evidence" value="ECO:0007669"/>
    <property type="project" value="TreeGrafter"/>
</dbReference>
<dbReference type="PANTHER" id="PTHR12085:SF3">
    <property type="entry name" value="SERINE_THREONINE-PROTEIN PHOSPHATASE 2A REGULATORY SUBUNIT B'' SUBUNIT GAMMA"/>
    <property type="match status" value="1"/>
</dbReference>
<evidence type="ECO:0000256" key="5">
    <source>
        <dbReference type="ARBA" id="ARBA00022723"/>
    </source>
</evidence>
<evidence type="ECO:0000256" key="6">
    <source>
        <dbReference type="ARBA" id="ARBA00022737"/>
    </source>
</evidence>
<evidence type="ECO:0000313" key="11">
    <source>
        <dbReference type="Proteomes" id="UP000466442"/>
    </source>
</evidence>
<sequence length="408" mass="47625">MDLLVAGLKKTSQKQLGPEKDDSFEHFKTLYRKWKFGENSTSDEALLNNEELQELCIGLDRAVHLPDGQQLQRLNYTEFKNVIDGASNKLKEYFKPSVILQLFNNDKKKRKVAVADILNFTMRKTWMMQSKIGLLLYDTNGNGYFTENDMENYIAELLPTLPELERLDKTFHRFYICGAVRKFMFFLDPSRTGKIRVQDILISTFLDDILDLRDEDLPQEFQENNWFSAPTALRVYGQYLYLDSDHNGMLSKKEFVRFGSGTLTMVFIDRIFQECLTYDDELDYKGYLDIVLAMENKNEPQAMQFLFRLLDINRRGYLDGFSLNYFFKGIQQQMSEADQEPVNFEDIKDEIFDMIRPADPCKITLDDLVRSGQGEVVINILIELNGFYSYENREVRPAPESADSRTSK</sequence>
<dbReference type="CDD" id="cd21505">
    <property type="entry name" value="PPP2R3C"/>
    <property type="match status" value="1"/>
</dbReference>
<dbReference type="Pfam" id="PF17958">
    <property type="entry name" value="EF-hand_13"/>
    <property type="match status" value="1"/>
</dbReference>
<protein>
    <recommendedName>
        <fullName evidence="3">Serine/threonine-protein phosphatase 2A regulatory subunit B'' subunit gamma</fullName>
    </recommendedName>
</protein>
<dbReference type="Gene3D" id="1.10.238.220">
    <property type="match status" value="1"/>
</dbReference>
<reference evidence="10" key="1">
    <citation type="journal article" date="2021" name="Mol. Ecol. Resour.">
        <title>Apolygus lucorum genome provides insights into omnivorousness and mesophyll feeding.</title>
        <authorList>
            <person name="Liu Y."/>
            <person name="Liu H."/>
            <person name="Wang H."/>
            <person name="Huang T."/>
            <person name="Liu B."/>
            <person name="Yang B."/>
            <person name="Yin L."/>
            <person name="Li B."/>
            <person name="Zhang Y."/>
            <person name="Zhang S."/>
            <person name="Jiang F."/>
            <person name="Zhang X."/>
            <person name="Ren Y."/>
            <person name="Wang B."/>
            <person name="Wang S."/>
            <person name="Lu Y."/>
            <person name="Wu K."/>
            <person name="Fan W."/>
            <person name="Wang G."/>
        </authorList>
    </citation>
    <scope>NUCLEOTIDE SEQUENCE</scope>
    <source>
        <strain evidence="10">12Hb</strain>
    </source>
</reference>
<name>A0A8S9X5I7_APOLU</name>
<evidence type="ECO:0000256" key="4">
    <source>
        <dbReference type="ARBA" id="ARBA00022490"/>
    </source>
</evidence>
<gene>
    <name evidence="10" type="ORF">GE061_002612</name>
</gene>
<evidence type="ECO:0000313" key="10">
    <source>
        <dbReference type="EMBL" id="KAF6204272.1"/>
    </source>
</evidence>
<dbReference type="EMBL" id="WIXP02000010">
    <property type="protein sequence ID" value="KAF6204272.1"/>
    <property type="molecule type" value="Genomic_DNA"/>
</dbReference>
<keyword evidence="6" id="KW-0677">Repeat</keyword>
<dbReference type="PROSITE" id="PS00018">
    <property type="entry name" value="EF_HAND_1"/>
    <property type="match status" value="1"/>
</dbReference>
<dbReference type="InterPro" id="IPR039865">
    <property type="entry name" value="PPP2R3C"/>
</dbReference>
<dbReference type="InterPro" id="IPR041534">
    <property type="entry name" value="EF-hand_13"/>
</dbReference>
<dbReference type="GO" id="GO:0005819">
    <property type="term" value="C:spindle"/>
    <property type="evidence" value="ECO:0007669"/>
    <property type="project" value="TreeGrafter"/>
</dbReference>
<keyword evidence="7" id="KW-0106">Calcium</keyword>
<keyword evidence="11" id="KW-1185">Reference proteome</keyword>
<dbReference type="FunFam" id="1.10.238.10:FF:000091">
    <property type="entry name" value="Serine/threonine-protein phosphatase 2A regulatory subunit B'' subunit gamma"/>
    <property type="match status" value="1"/>
</dbReference>
<evidence type="ECO:0000259" key="9">
    <source>
        <dbReference type="Pfam" id="PF17958"/>
    </source>
</evidence>
<evidence type="ECO:0000256" key="3">
    <source>
        <dbReference type="ARBA" id="ARBA00022320"/>
    </source>
</evidence>
<keyword evidence="5" id="KW-0479">Metal-binding</keyword>
<accession>A0A8S9X5I7</accession>
<dbReference type="GO" id="GO:0046872">
    <property type="term" value="F:metal ion binding"/>
    <property type="evidence" value="ECO:0007669"/>
    <property type="project" value="UniProtKB-KW"/>
</dbReference>
<dbReference type="InterPro" id="IPR018247">
    <property type="entry name" value="EF_Hand_1_Ca_BS"/>
</dbReference>
<evidence type="ECO:0000256" key="7">
    <source>
        <dbReference type="ARBA" id="ARBA00022837"/>
    </source>
</evidence>
<comment type="subcellular location">
    <subcellularLocation>
        <location evidence="2">Cytoplasm</location>
    </subcellularLocation>
    <subcellularLocation>
        <location evidence="1">Nucleus</location>
    </subcellularLocation>
</comment>
<dbReference type="OrthoDB" id="10265007at2759"/>
<dbReference type="Proteomes" id="UP000466442">
    <property type="component" value="Unassembled WGS sequence"/>
</dbReference>
<dbReference type="AlphaFoldDB" id="A0A8S9X5I7"/>
<evidence type="ECO:0000256" key="8">
    <source>
        <dbReference type="ARBA" id="ARBA00023242"/>
    </source>
</evidence>
<comment type="caution">
    <text evidence="10">The sequence shown here is derived from an EMBL/GenBank/DDBJ whole genome shotgun (WGS) entry which is preliminary data.</text>
</comment>
<organism evidence="10 11">
    <name type="scientific">Apolygus lucorum</name>
    <name type="common">Small green plant bug</name>
    <name type="synonym">Lygocoris lucorum</name>
    <dbReference type="NCBI Taxonomy" id="248454"/>
    <lineage>
        <taxon>Eukaryota</taxon>
        <taxon>Metazoa</taxon>
        <taxon>Ecdysozoa</taxon>
        <taxon>Arthropoda</taxon>
        <taxon>Hexapoda</taxon>
        <taxon>Insecta</taxon>
        <taxon>Pterygota</taxon>
        <taxon>Neoptera</taxon>
        <taxon>Paraneoptera</taxon>
        <taxon>Hemiptera</taxon>
        <taxon>Heteroptera</taxon>
        <taxon>Panheteroptera</taxon>
        <taxon>Cimicomorpha</taxon>
        <taxon>Miridae</taxon>
        <taxon>Mirini</taxon>
        <taxon>Apolygus</taxon>
    </lineage>
</organism>
<dbReference type="GO" id="GO:0005634">
    <property type="term" value="C:nucleus"/>
    <property type="evidence" value="ECO:0007669"/>
    <property type="project" value="UniProtKB-SubCell"/>
</dbReference>
<dbReference type="PANTHER" id="PTHR12085">
    <property type="entry name" value="SERINE/THREONINE-PROTEIN PHOSPHATASE 2A REGULATORY SUBUNIT B'' SUBUNIT GAMMA"/>
    <property type="match status" value="1"/>
</dbReference>
<dbReference type="GO" id="GO:0030865">
    <property type="term" value="P:cortical cytoskeleton organization"/>
    <property type="evidence" value="ECO:0007669"/>
    <property type="project" value="TreeGrafter"/>
</dbReference>
<dbReference type="GO" id="GO:0035303">
    <property type="term" value="P:regulation of dephosphorylation"/>
    <property type="evidence" value="ECO:0007669"/>
    <property type="project" value="InterPro"/>
</dbReference>
<evidence type="ECO:0000256" key="2">
    <source>
        <dbReference type="ARBA" id="ARBA00004496"/>
    </source>
</evidence>
<keyword evidence="8" id="KW-0539">Nucleus</keyword>